<evidence type="ECO:0000256" key="3">
    <source>
        <dbReference type="ARBA" id="ARBA00023242"/>
    </source>
</evidence>
<sequence>MADQEVAHTAEELASNLGNYKRQQAEVEALLLEDPDNSELQAIFDNLTEVIQLAQELCQAETQAGTALLQDNDQLGSPAQLAPTLQGHAAAPGPSASTAAPAALSTLLPPQVAEQIRAAQQRAALTGQGPPAWAVGAQCRAVYSGDGNWYNAVVEAVGQTGTFVVVFDGYGTQEEVGKDAIQLRMAEDDAGYKGVAAPKRRRVDDSVEVQEMPKWLQIRETDDEKTRQKKRKLAKAYKSKARFAKLDLQQKEKADAWKRFMAGKPKKGRPARQAND</sequence>
<accession>A0AAD5DFT7</accession>
<evidence type="ECO:0000256" key="1">
    <source>
        <dbReference type="ARBA" id="ARBA00004408"/>
    </source>
</evidence>
<name>A0AAD5DFT7_9CHLO</name>
<gene>
    <name evidence="6" type="ORF">COHA_010706</name>
</gene>
<protein>
    <recommendedName>
        <fullName evidence="5">Tudor domain-containing protein</fullName>
    </recommendedName>
</protein>
<dbReference type="InterPro" id="IPR002999">
    <property type="entry name" value="Tudor"/>
</dbReference>
<dbReference type="GO" id="GO:0006397">
    <property type="term" value="P:mRNA processing"/>
    <property type="evidence" value="ECO:0007669"/>
    <property type="project" value="InterPro"/>
</dbReference>
<dbReference type="GO" id="GO:0005737">
    <property type="term" value="C:cytoplasm"/>
    <property type="evidence" value="ECO:0007669"/>
    <property type="project" value="InterPro"/>
</dbReference>
<dbReference type="SMART" id="SM00333">
    <property type="entry name" value="TUDOR"/>
    <property type="match status" value="1"/>
</dbReference>
<dbReference type="CDD" id="cd21182">
    <property type="entry name" value="Tudor_SMN_SPF30-like"/>
    <property type="match status" value="1"/>
</dbReference>
<keyword evidence="3" id="KW-0539">Nucleus</keyword>
<dbReference type="Proteomes" id="UP001205105">
    <property type="component" value="Unassembled WGS sequence"/>
</dbReference>
<comment type="caution">
    <text evidence="6">The sequence shown here is derived from an EMBL/GenBank/DDBJ whole genome shotgun (WGS) entry which is preliminary data.</text>
</comment>
<dbReference type="SUPFAM" id="SSF63748">
    <property type="entry name" value="Tudor/PWWP/MBT"/>
    <property type="match status" value="1"/>
</dbReference>
<feature type="region of interest" description="Disordered" evidence="4">
    <location>
        <begin position="257"/>
        <end position="276"/>
    </location>
</feature>
<evidence type="ECO:0000256" key="2">
    <source>
        <dbReference type="ARBA" id="ARBA00005371"/>
    </source>
</evidence>
<dbReference type="PROSITE" id="PS50304">
    <property type="entry name" value="TUDOR"/>
    <property type="match status" value="1"/>
</dbReference>
<evidence type="ECO:0000313" key="7">
    <source>
        <dbReference type="Proteomes" id="UP001205105"/>
    </source>
</evidence>
<feature type="domain" description="Tudor" evidence="5">
    <location>
        <begin position="132"/>
        <end position="190"/>
    </location>
</feature>
<dbReference type="Pfam" id="PF06003">
    <property type="entry name" value="SMN_Tudor"/>
    <property type="match status" value="1"/>
</dbReference>
<comment type="subcellular location">
    <subcellularLocation>
        <location evidence="1">Nucleus</location>
        <location evidence="1">Cajal body</location>
    </subcellularLocation>
</comment>
<dbReference type="Gene3D" id="2.30.30.140">
    <property type="match status" value="1"/>
</dbReference>
<feature type="compositionally biased region" description="Low complexity" evidence="4">
    <location>
        <begin position="89"/>
        <end position="101"/>
    </location>
</feature>
<evidence type="ECO:0000313" key="6">
    <source>
        <dbReference type="EMBL" id="KAI7835396.1"/>
    </source>
</evidence>
<feature type="region of interest" description="Disordered" evidence="4">
    <location>
        <begin position="78"/>
        <end position="101"/>
    </location>
</feature>
<evidence type="ECO:0000256" key="4">
    <source>
        <dbReference type="SAM" id="MobiDB-lite"/>
    </source>
</evidence>
<dbReference type="InterPro" id="IPR010304">
    <property type="entry name" value="SMN_Tudor"/>
</dbReference>
<proteinExistence type="inferred from homology"/>
<reference evidence="6" key="1">
    <citation type="submission" date="2020-11" db="EMBL/GenBank/DDBJ databases">
        <title>Chlorella ohadii genome sequencing and assembly.</title>
        <authorList>
            <person name="Murik O."/>
            <person name="Treves H."/>
            <person name="Kedem I."/>
            <person name="Shotland Y."/>
            <person name="Kaplan A."/>
        </authorList>
    </citation>
    <scope>NUCLEOTIDE SEQUENCE</scope>
    <source>
        <strain evidence="6">1</strain>
    </source>
</reference>
<comment type="similarity">
    <text evidence="2">Belongs to the SMN family.</text>
</comment>
<evidence type="ECO:0000259" key="5">
    <source>
        <dbReference type="PROSITE" id="PS50304"/>
    </source>
</evidence>
<organism evidence="6 7">
    <name type="scientific">Chlorella ohadii</name>
    <dbReference type="NCBI Taxonomy" id="2649997"/>
    <lineage>
        <taxon>Eukaryota</taxon>
        <taxon>Viridiplantae</taxon>
        <taxon>Chlorophyta</taxon>
        <taxon>core chlorophytes</taxon>
        <taxon>Trebouxiophyceae</taxon>
        <taxon>Chlorellales</taxon>
        <taxon>Chlorellaceae</taxon>
        <taxon>Chlorella clade</taxon>
        <taxon>Chlorella</taxon>
    </lineage>
</organism>
<dbReference type="GO" id="GO:0003723">
    <property type="term" value="F:RNA binding"/>
    <property type="evidence" value="ECO:0007669"/>
    <property type="project" value="InterPro"/>
</dbReference>
<dbReference type="GO" id="GO:0015030">
    <property type="term" value="C:Cajal body"/>
    <property type="evidence" value="ECO:0007669"/>
    <property type="project" value="UniProtKB-SubCell"/>
</dbReference>
<dbReference type="AlphaFoldDB" id="A0AAD5DFT7"/>
<keyword evidence="7" id="KW-1185">Reference proteome</keyword>
<dbReference type="EMBL" id="JADXDR010000272">
    <property type="protein sequence ID" value="KAI7835396.1"/>
    <property type="molecule type" value="Genomic_DNA"/>
</dbReference>